<proteinExistence type="predicted"/>
<dbReference type="EMBL" id="JBJURJ010000007">
    <property type="protein sequence ID" value="MFM9329022.1"/>
    <property type="molecule type" value="Genomic_DNA"/>
</dbReference>
<sequence length="250" mass="28059">MQIKVRSLFFVAIGTFVIGVSMFLLIFFRGQELLPHQIVFVPNGGVKLEEHTQITGQNFKALLMPKEVLAAAVSPNMITLDNMEVIMNKTLVMPLYADDAITLNHVRDDVLVPRQGENEYPIPASWLEVMDWTGRSGDEAEIWLFPTNQLKQQYTTKSVKEAHVETVIQPVPDTVERPLKKPILDTVRLRYVVDGTNRSVKNATEAQDRSDATGEPVKMKANLTPEQYAQLKGAVEEGYKLIVVAKGVLR</sequence>
<evidence type="ECO:0000313" key="2">
    <source>
        <dbReference type="Proteomes" id="UP001631969"/>
    </source>
</evidence>
<comment type="caution">
    <text evidence="1">The sequence shown here is derived from an EMBL/GenBank/DDBJ whole genome shotgun (WGS) entry which is preliminary data.</text>
</comment>
<keyword evidence="2" id="KW-1185">Reference proteome</keyword>
<dbReference type="Proteomes" id="UP001631969">
    <property type="component" value="Unassembled WGS sequence"/>
</dbReference>
<reference evidence="1" key="1">
    <citation type="submission" date="2024-12" db="EMBL/GenBank/DDBJ databases">
        <authorList>
            <person name="Wu N."/>
        </authorList>
    </citation>
    <scope>NUCLEOTIDE SEQUENCE</scope>
    <source>
        <strain evidence="1">P15</strain>
    </source>
</reference>
<organism evidence="1 2">
    <name type="scientific">Paenibacillus mesotrionivorans</name>
    <dbReference type="NCBI Taxonomy" id="3160968"/>
    <lineage>
        <taxon>Bacteria</taxon>
        <taxon>Bacillati</taxon>
        <taxon>Bacillota</taxon>
        <taxon>Bacilli</taxon>
        <taxon>Bacillales</taxon>
        <taxon>Paenibacillaceae</taxon>
        <taxon>Paenibacillus</taxon>
    </lineage>
</organism>
<name>A0ACC7P3Z1_9BACL</name>
<evidence type="ECO:0000313" key="1">
    <source>
        <dbReference type="EMBL" id="MFM9329022.1"/>
    </source>
</evidence>
<gene>
    <name evidence="1" type="ORF">ACI1P1_12065</name>
</gene>
<protein>
    <submittedName>
        <fullName evidence="1">Uncharacterized protein</fullName>
    </submittedName>
</protein>
<accession>A0ACC7P3Z1</accession>